<protein>
    <submittedName>
        <fullName evidence="1">Uncharacterized protein</fullName>
    </submittedName>
</protein>
<sequence length="35" mass="3988">MEPSLPQQMQPLGLQERLGHQTISMESPMETVHIL</sequence>
<name>A0A382PA99_9ZZZZ</name>
<dbReference type="AlphaFoldDB" id="A0A382PA99"/>
<accession>A0A382PA99</accession>
<gene>
    <name evidence="1" type="ORF">METZ01_LOCUS322621</name>
</gene>
<dbReference type="EMBL" id="UINC01105662">
    <property type="protein sequence ID" value="SVC69767.1"/>
    <property type="molecule type" value="Genomic_DNA"/>
</dbReference>
<evidence type="ECO:0000313" key="1">
    <source>
        <dbReference type="EMBL" id="SVC69767.1"/>
    </source>
</evidence>
<reference evidence="1" key="1">
    <citation type="submission" date="2018-05" db="EMBL/GenBank/DDBJ databases">
        <authorList>
            <person name="Lanie J.A."/>
            <person name="Ng W.-L."/>
            <person name="Kazmierczak K.M."/>
            <person name="Andrzejewski T.M."/>
            <person name="Davidsen T.M."/>
            <person name="Wayne K.J."/>
            <person name="Tettelin H."/>
            <person name="Glass J.I."/>
            <person name="Rusch D."/>
            <person name="Podicherti R."/>
            <person name="Tsui H.-C.T."/>
            <person name="Winkler M.E."/>
        </authorList>
    </citation>
    <scope>NUCLEOTIDE SEQUENCE</scope>
</reference>
<proteinExistence type="predicted"/>
<organism evidence="1">
    <name type="scientific">marine metagenome</name>
    <dbReference type="NCBI Taxonomy" id="408172"/>
    <lineage>
        <taxon>unclassified sequences</taxon>
        <taxon>metagenomes</taxon>
        <taxon>ecological metagenomes</taxon>
    </lineage>
</organism>